<evidence type="ECO:0000313" key="14">
    <source>
        <dbReference type="Proteomes" id="UP000027138"/>
    </source>
</evidence>
<evidence type="ECO:0000256" key="2">
    <source>
        <dbReference type="ARBA" id="ARBA00010902"/>
    </source>
</evidence>
<keyword evidence="8" id="KW-0520">NAD</keyword>
<evidence type="ECO:0000256" key="11">
    <source>
        <dbReference type="RuleBase" id="RU361277"/>
    </source>
</evidence>
<dbReference type="InterPro" id="IPR011032">
    <property type="entry name" value="GroES-like_sf"/>
</dbReference>
<dbReference type="Proteomes" id="UP000027138">
    <property type="component" value="Unassembled WGS sequence"/>
</dbReference>
<dbReference type="InterPro" id="IPR036291">
    <property type="entry name" value="NAD(P)-bd_dom_sf"/>
</dbReference>
<dbReference type="GO" id="GO:0004022">
    <property type="term" value="F:alcohol dehydrogenase (NAD+) activity"/>
    <property type="evidence" value="ECO:0007669"/>
    <property type="project" value="UniProtKB-EC"/>
</dbReference>
<dbReference type="Gene3D" id="3.90.180.10">
    <property type="entry name" value="Medium-chain alcohol dehydrogenases, catalytic domain"/>
    <property type="match status" value="1"/>
</dbReference>
<dbReference type="GO" id="GO:0005829">
    <property type="term" value="C:cytosol"/>
    <property type="evidence" value="ECO:0007669"/>
    <property type="project" value="TreeGrafter"/>
</dbReference>
<dbReference type="Pfam" id="PF08240">
    <property type="entry name" value="ADH_N"/>
    <property type="match status" value="1"/>
</dbReference>
<dbReference type="STRING" id="180498.A0A067KX17"/>
<dbReference type="SUPFAM" id="SSF50129">
    <property type="entry name" value="GroES-like"/>
    <property type="match status" value="2"/>
</dbReference>
<dbReference type="CDD" id="cd08277">
    <property type="entry name" value="liver_alcohol_DH_like"/>
    <property type="match status" value="1"/>
</dbReference>
<dbReference type="GO" id="GO:0008270">
    <property type="term" value="F:zinc ion binding"/>
    <property type="evidence" value="ECO:0007669"/>
    <property type="project" value="InterPro"/>
</dbReference>
<sequence length="372" mass="39928">MSQVITCKAAVCWGNGEEPKIEEIQVDPPKSSEIRVKMLYASLCHTDVTLCHGHPVPVFPRVLGHEGVGVVESIGDEVKGIKEGDLVIPGYIGECKECENCKSGKTNLCLKYPLSVNGLMPDGTSRMSVKGQMLYHVLSCSTWSEYMVMDANYAVKIDATLNLAHASFLACGYSTGFGSAWKEANVEKGSSVAVIGLGAVGLGAIEAARIQGAGKIIGVDKNARKEEKGKAFGMTEFINPDESEKPISEQIKDLTDGLGVDYCIECSGVTALLNESLLAVKLGKGKVISVGFSMDATGPINLFHLLLGKTLKGCTFGGLKVKSDLPILLDKCSKKELHLDELLTHEVPLEDINKAFQVIKQPDCVKVLIKIE</sequence>
<dbReference type="PANTHER" id="PTHR43880:SF38">
    <property type="entry name" value="ALCOHOL DEHYDROGENASE-RELATED"/>
    <property type="match status" value="1"/>
</dbReference>
<dbReference type="FunFam" id="3.90.180.10:FF:000007">
    <property type="entry name" value="Alcohol dehydrogenase 6"/>
    <property type="match status" value="1"/>
</dbReference>
<dbReference type="Gene3D" id="3.40.50.720">
    <property type="entry name" value="NAD(P)-binding Rossmann-like Domain"/>
    <property type="match status" value="1"/>
</dbReference>
<dbReference type="GO" id="GO:0051903">
    <property type="term" value="F:S-(hydroxymethyl)glutathione dehydrogenase [NAD(P)+] activity"/>
    <property type="evidence" value="ECO:0007669"/>
    <property type="project" value="TreeGrafter"/>
</dbReference>
<organism evidence="13 14">
    <name type="scientific">Jatropha curcas</name>
    <name type="common">Barbados nut</name>
    <dbReference type="NCBI Taxonomy" id="180498"/>
    <lineage>
        <taxon>Eukaryota</taxon>
        <taxon>Viridiplantae</taxon>
        <taxon>Streptophyta</taxon>
        <taxon>Embryophyta</taxon>
        <taxon>Tracheophyta</taxon>
        <taxon>Spermatophyta</taxon>
        <taxon>Magnoliopsida</taxon>
        <taxon>eudicotyledons</taxon>
        <taxon>Gunneridae</taxon>
        <taxon>Pentapetalae</taxon>
        <taxon>rosids</taxon>
        <taxon>fabids</taxon>
        <taxon>Malpighiales</taxon>
        <taxon>Euphorbiaceae</taxon>
        <taxon>Crotonoideae</taxon>
        <taxon>Jatropheae</taxon>
        <taxon>Jatropha</taxon>
    </lineage>
</organism>
<evidence type="ECO:0000256" key="7">
    <source>
        <dbReference type="ARBA" id="ARBA00023002"/>
    </source>
</evidence>
<evidence type="ECO:0000256" key="1">
    <source>
        <dbReference type="ARBA" id="ARBA00001947"/>
    </source>
</evidence>
<dbReference type="FunFam" id="3.40.50.720:FF:000003">
    <property type="entry name" value="S-(hydroxymethyl)glutathione dehydrogenase"/>
    <property type="match status" value="1"/>
</dbReference>
<keyword evidence="14" id="KW-1185">Reference proteome</keyword>
<reference evidence="13 14" key="1">
    <citation type="journal article" date="2014" name="PLoS ONE">
        <title>Global Analysis of Gene Expression Profiles in Physic Nut (Jatropha curcas L.) Seedlings Exposed to Salt Stress.</title>
        <authorList>
            <person name="Zhang L."/>
            <person name="Zhang C."/>
            <person name="Wu P."/>
            <person name="Chen Y."/>
            <person name="Li M."/>
            <person name="Jiang H."/>
            <person name="Wu G."/>
        </authorList>
    </citation>
    <scope>NUCLEOTIDE SEQUENCE [LARGE SCALE GENOMIC DNA]</scope>
    <source>
        <strain evidence="14">cv. GZQX0401</strain>
        <tissue evidence="13">Young leaves</tissue>
    </source>
</reference>
<evidence type="ECO:0000256" key="3">
    <source>
        <dbReference type="ARBA" id="ARBA00011738"/>
    </source>
</evidence>
<dbReference type="InterPro" id="IPR013149">
    <property type="entry name" value="ADH-like_C"/>
</dbReference>
<evidence type="ECO:0000256" key="4">
    <source>
        <dbReference type="ARBA" id="ARBA00013190"/>
    </source>
</evidence>
<dbReference type="EC" id="1.1.1.1" evidence="4"/>
<comment type="subunit">
    <text evidence="3">Homodimer.</text>
</comment>
<dbReference type="PANTHER" id="PTHR43880">
    <property type="entry name" value="ALCOHOL DEHYDROGENASE"/>
    <property type="match status" value="1"/>
</dbReference>
<comment type="cofactor">
    <cofactor evidence="1 11">
        <name>Zn(2+)</name>
        <dbReference type="ChEBI" id="CHEBI:29105"/>
    </cofactor>
</comment>
<dbReference type="EMBL" id="KK914347">
    <property type="protein sequence ID" value="KDP39543.1"/>
    <property type="molecule type" value="Genomic_DNA"/>
</dbReference>
<dbReference type="PROSITE" id="PS00059">
    <property type="entry name" value="ADH_ZINC"/>
    <property type="match status" value="1"/>
</dbReference>
<comment type="similarity">
    <text evidence="2">Belongs to the zinc-containing alcohol dehydrogenase family. Class-III subfamily.</text>
</comment>
<gene>
    <name evidence="13" type="ORF">JCGZ_02563</name>
</gene>
<dbReference type="SMART" id="SM00829">
    <property type="entry name" value="PKS_ER"/>
    <property type="match status" value="1"/>
</dbReference>
<dbReference type="OrthoDB" id="417550at2759"/>
<evidence type="ECO:0000313" key="13">
    <source>
        <dbReference type="EMBL" id="KDP39543.1"/>
    </source>
</evidence>
<dbReference type="InterPro" id="IPR020843">
    <property type="entry name" value="ER"/>
</dbReference>
<dbReference type="AlphaFoldDB" id="A0A067KX17"/>
<dbReference type="GO" id="GO:0046294">
    <property type="term" value="P:formaldehyde catabolic process"/>
    <property type="evidence" value="ECO:0007669"/>
    <property type="project" value="TreeGrafter"/>
</dbReference>
<evidence type="ECO:0000256" key="10">
    <source>
        <dbReference type="ARBA" id="ARBA00049243"/>
    </source>
</evidence>
<keyword evidence="7" id="KW-0560">Oxidoreductase</keyword>
<feature type="domain" description="Enoyl reductase (ER)" evidence="12">
    <location>
        <begin position="14"/>
        <end position="369"/>
    </location>
</feature>
<proteinExistence type="inferred from homology"/>
<keyword evidence="6 11" id="KW-0862">Zinc</keyword>
<evidence type="ECO:0000259" key="12">
    <source>
        <dbReference type="SMART" id="SM00829"/>
    </source>
</evidence>
<dbReference type="Pfam" id="PF00107">
    <property type="entry name" value="ADH_zinc_N"/>
    <property type="match status" value="1"/>
</dbReference>
<comment type="catalytic activity">
    <reaction evidence="10">
        <text>a primary alcohol + NAD(+) = an aldehyde + NADH + H(+)</text>
        <dbReference type="Rhea" id="RHEA:10736"/>
        <dbReference type="ChEBI" id="CHEBI:15378"/>
        <dbReference type="ChEBI" id="CHEBI:15734"/>
        <dbReference type="ChEBI" id="CHEBI:17478"/>
        <dbReference type="ChEBI" id="CHEBI:57540"/>
        <dbReference type="ChEBI" id="CHEBI:57945"/>
        <dbReference type="EC" id="1.1.1.1"/>
    </reaction>
</comment>
<evidence type="ECO:0000256" key="9">
    <source>
        <dbReference type="ARBA" id="ARBA00049164"/>
    </source>
</evidence>
<evidence type="ECO:0000256" key="6">
    <source>
        <dbReference type="ARBA" id="ARBA00022833"/>
    </source>
</evidence>
<dbReference type="InterPro" id="IPR002328">
    <property type="entry name" value="ADH_Zn_CS"/>
</dbReference>
<comment type="catalytic activity">
    <reaction evidence="9">
        <text>a secondary alcohol + NAD(+) = a ketone + NADH + H(+)</text>
        <dbReference type="Rhea" id="RHEA:10740"/>
        <dbReference type="ChEBI" id="CHEBI:15378"/>
        <dbReference type="ChEBI" id="CHEBI:17087"/>
        <dbReference type="ChEBI" id="CHEBI:35681"/>
        <dbReference type="ChEBI" id="CHEBI:57540"/>
        <dbReference type="ChEBI" id="CHEBI:57945"/>
        <dbReference type="EC" id="1.1.1.1"/>
    </reaction>
</comment>
<evidence type="ECO:0000256" key="8">
    <source>
        <dbReference type="ARBA" id="ARBA00023027"/>
    </source>
</evidence>
<dbReference type="InterPro" id="IPR013154">
    <property type="entry name" value="ADH-like_N"/>
</dbReference>
<accession>A0A067KX17</accession>
<protein>
    <recommendedName>
        <fullName evidence="4">alcohol dehydrogenase</fullName>
        <ecNumber evidence="4">1.1.1.1</ecNumber>
    </recommendedName>
</protein>
<name>A0A067KX17_JATCU</name>
<dbReference type="SUPFAM" id="SSF51735">
    <property type="entry name" value="NAD(P)-binding Rossmann-fold domains"/>
    <property type="match status" value="1"/>
</dbReference>
<keyword evidence="5 11" id="KW-0479">Metal-binding</keyword>
<evidence type="ECO:0000256" key="5">
    <source>
        <dbReference type="ARBA" id="ARBA00022723"/>
    </source>
</evidence>